<dbReference type="Proteomes" id="UP000230233">
    <property type="component" value="Chromosome V"/>
</dbReference>
<dbReference type="AlphaFoldDB" id="A0A2G5T8X0"/>
<feature type="transmembrane region" description="Helical" evidence="1">
    <location>
        <begin position="230"/>
        <end position="251"/>
    </location>
</feature>
<reference evidence="4" key="1">
    <citation type="submission" date="2017-10" db="EMBL/GenBank/DDBJ databases">
        <title>Rapid genome shrinkage in a self-fertile nematode reveals novel sperm competition proteins.</title>
        <authorList>
            <person name="Yin D."/>
            <person name="Schwarz E.M."/>
            <person name="Thomas C.G."/>
            <person name="Felde R.L."/>
            <person name="Korf I.F."/>
            <person name="Cutter A.D."/>
            <person name="Schartner C.M."/>
            <person name="Ralston E.J."/>
            <person name="Meyer B.J."/>
            <person name="Haag E.S."/>
        </authorList>
    </citation>
    <scope>NUCLEOTIDE SEQUENCE [LARGE SCALE GENOMIC DNA]</scope>
    <source>
        <strain evidence="4">JU1422</strain>
    </source>
</reference>
<feature type="transmembrane region" description="Helical" evidence="1">
    <location>
        <begin position="154"/>
        <end position="177"/>
    </location>
</feature>
<feature type="domain" description="7TM GPCR serpentine receptor class x (Srx)" evidence="2">
    <location>
        <begin position="15"/>
        <end position="252"/>
    </location>
</feature>
<feature type="transmembrane region" description="Helical" evidence="1">
    <location>
        <begin position="104"/>
        <end position="125"/>
    </location>
</feature>
<organism evidence="3 4">
    <name type="scientific">Caenorhabditis nigoni</name>
    <dbReference type="NCBI Taxonomy" id="1611254"/>
    <lineage>
        <taxon>Eukaryota</taxon>
        <taxon>Metazoa</taxon>
        <taxon>Ecdysozoa</taxon>
        <taxon>Nematoda</taxon>
        <taxon>Chromadorea</taxon>
        <taxon>Rhabditida</taxon>
        <taxon>Rhabditina</taxon>
        <taxon>Rhabditomorpha</taxon>
        <taxon>Rhabditoidea</taxon>
        <taxon>Rhabditidae</taxon>
        <taxon>Peloderinae</taxon>
        <taxon>Caenorhabditis</taxon>
    </lineage>
</organism>
<accession>A0A2G5T8X0</accession>
<comment type="caution">
    <text evidence="3">The sequence shown here is derived from an EMBL/GenBank/DDBJ whole genome shotgun (WGS) entry which is preliminary data.</text>
</comment>
<dbReference type="InterPro" id="IPR019430">
    <property type="entry name" value="7TM_GPCR_serpentine_rcpt_Srx"/>
</dbReference>
<feature type="transmembrane region" description="Helical" evidence="1">
    <location>
        <begin position="20"/>
        <end position="42"/>
    </location>
</feature>
<keyword evidence="1" id="KW-0812">Transmembrane</keyword>
<dbReference type="PANTHER" id="PTHR22718:SF10">
    <property type="entry name" value="7TM GPCR SERPENTINE RECEPTOR CLASS X (SRX) DOMAIN-CONTAINING PROTEIN-RELATED"/>
    <property type="match status" value="1"/>
</dbReference>
<keyword evidence="4" id="KW-1185">Reference proteome</keyword>
<gene>
    <name evidence="3" type="primary">Cnig_chr_V.g17295</name>
    <name evidence="3" type="ORF">B9Z55_017295</name>
</gene>
<dbReference type="Gene3D" id="1.20.1070.10">
    <property type="entry name" value="Rhodopsin 7-helix transmembrane proteins"/>
    <property type="match status" value="1"/>
</dbReference>
<dbReference type="STRING" id="1611254.A0A2G5T8X0"/>
<dbReference type="EMBL" id="PDUG01000005">
    <property type="protein sequence ID" value="PIC23678.1"/>
    <property type="molecule type" value="Genomic_DNA"/>
</dbReference>
<dbReference type="SUPFAM" id="SSF81321">
    <property type="entry name" value="Family A G protein-coupled receptor-like"/>
    <property type="match status" value="1"/>
</dbReference>
<keyword evidence="1" id="KW-1133">Transmembrane helix</keyword>
<evidence type="ECO:0000259" key="2">
    <source>
        <dbReference type="Pfam" id="PF10328"/>
    </source>
</evidence>
<keyword evidence="1" id="KW-0472">Membrane</keyword>
<evidence type="ECO:0000313" key="4">
    <source>
        <dbReference type="Proteomes" id="UP000230233"/>
    </source>
</evidence>
<dbReference type="PANTHER" id="PTHR22718">
    <property type="entry name" value="SERPENTINE RECEPTOR, CLASS X"/>
    <property type="match status" value="1"/>
</dbReference>
<proteinExistence type="predicted"/>
<sequence length="276" mass="31943">MLIFRPVFRLAFIEKKSSIYLIAFLNIISDLIQLLIVCLYLSPNIMQNDYILTGSQASVSNIFVGWVFINAWYIESFVQVSMAVNRMCIITLKESKIFTFKFTIIIFIGIFLLTSTLATLTQYIFPCCRFVPEQMVLAFMFINPDNEYNMSYTMLFSIDVLCSLSSTVCYVSVFISIRNSFKQAGADTGQNQKDMKYVIQFVFISVFYVCTWIIFEVFPYVVPKGELEYFWLITLLVILNASSNSLIFLTCNKDVKKSVHFPWVKSKIYNATIFLI</sequence>
<evidence type="ECO:0000313" key="3">
    <source>
        <dbReference type="EMBL" id="PIC23678.1"/>
    </source>
</evidence>
<dbReference type="Pfam" id="PF10328">
    <property type="entry name" value="7TM_GPCR_Srx"/>
    <property type="match status" value="1"/>
</dbReference>
<evidence type="ECO:0000256" key="1">
    <source>
        <dbReference type="SAM" id="Phobius"/>
    </source>
</evidence>
<feature type="transmembrane region" description="Helical" evidence="1">
    <location>
        <begin position="197"/>
        <end position="218"/>
    </location>
</feature>
<name>A0A2G5T8X0_9PELO</name>
<protein>
    <recommendedName>
        <fullName evidence="2">7TM GPCR serpentine receptor class x (Srx) domain-containing protein</fullName>
    </recommendedName>
</protein>
<feature type="transmembrane region" description="Helical" evidence="1">
    <location>
        <begin position="62"/>
        <end position="84"/>
    </location>
</feature>
<dbReference type="OrthoDB" id="5846501at2759"/>